<dbReference type="PROSITE" id="PS51199">
    <property type="entry name" value="SF4_HELICASE"/>
    <property type="match status" value="1"/>
</dbReference>
<dbReference type="GO" id="GO:0016787">
    <property type="term" value="F:hydrolase activity"/>
    <property type="evidence" value="ECO:0007669"/>
    <property type="project" value="UniProtKB-KW"/>
</dbReference>
<dbReference type="InterPro" id="IPR027417">
    <property type="entry name" value="P-loop_NTPase"/>
</dbReference>
<evidence type="ECO:0000256" key="10">
    <source>
        <dbReference type="ARBA" id="ARBA00044969"/>
    </source>
</evidence>
<dbReference type="EMBL" id="PDDV01000013">
    <property type="protein sequence ID" value="PEH72631.1"/>
    <property type="molecule type" value="Genomic_DNA"/>
</dbReference>
<keyword evidence="7" id="KW-0067">ATP-binding</keyword>
<dbReference type="SMART" id="SM00382">
    <property type="entry name" value="AAA"/>
    <property type="match status" value="1"/>
</dbReference>
<dbReference type="SUPFAM" id="SSF52540">
    <property type="entry name" value="P-loop containing nucleoside triphosphate hydrolases"/>
    <property type="match status" value="1"/>
</dbReference>
<dbReference type="GO" id="GO:0005829">
    <property type="term" value="C:cytosol"/>
    <property type="evidence" value="ECO:0007669"/>
    <property type="project" value="TreeGrafter"/>
</dbReference>
<dbReference type="PANTHER" id="PTHR30153">
    <property type="entry name" value="REPLICATIVE DNA HELICASE DNAB"/>
    <property type="match status" value="1"/>
</dbReference>
<sequence>MNANLQYLESSVIGGLLLGGLTPAAQEVLASLEPAAFSIPLYRTVYRVIQRQARARNLIDSLMVAEECGDEHFADVMSTAKHCPSAANLAGYAEMVSQEYQRRQFAITLDEMRREIGAANIEQAGNAMDSLMNRLALIRRPKLEPIPVVLGEVMGDYTDTLEKRLNNGLESDTVKLGIAPLDAVTGGVNPQDLVIIAGRPGMGKTSLAIRIATEVAGRMFPGSAQRRGVLIFSLEMSAQQLVERGIAAAGGVSVSLLRNPALLDDEGWGRVSQGVAALDGLDIWIVDSARLSVEKIRAMAERQKQACPTLSLIVVDYLGLIEKPRAERHDLAIAQITGSLKGMAKDLGTPVITLSQLSREVEKRPNKRPVSADLRDSGSIEQDADLIVMLYRDVIYSPDTPARHHAELIVTKSRFGQAGAVIYQRFINGHFLECDQDEARRLCTPMEQPPLATRYRGARV</sequence>
<evidence type="ECO:0000256" key="3">
    <source>
        <dbReference type="ARBA" id="ARBA00022705"/>
    </source>
</evidence>
<feature type="domain" description="SF4 helicase" evidence="12">
    <location>
        <begin position="167"/>
        <end position="439"/>
    </location>
</feature>
<dbReference type="CDD" id="cd00984">
    <property type="entry name" value="DnaB_C"/>
    <property type="match status" value="1"/>
</dbReference>
<evidence type="ECO:0000256" key="1">
    <source>
        <dbReference type="ARBA" id="ARBA00008428"/>
    </source>
</evidence>
<keyword evidence="4" id="KW-0547">Nucleotide-binding</keyword>
<dbReference type="GO" id="GO:0005524">
    <property type="term" value="F:ATP binding"/>
    <property type="evidence" value="ECO:0007669"/>
    <property type="project" value="UniProtKB-KW"/>
</dbReference>
<dbReference type="InterPro" id="IPR007694">
    <property type="entry name" value="DNA_helicase_DnaB-like_C"/>
</dbReference>
<comment type="catalytic activity">
    <reaction evidence="11">
        <text>ATP + H2O = ADP + phosphate + H(+)</text>
        <dbReference type="Rhea" id="RHEA:13065"/>
        <dbReference type="ChEBI" id="CHEBI:15377"/>
        <dbReference type="ChEBI" id="CHEBI:15378"/>
        <dbReference type="ChEBI" id="CHEBI:30616"/>
        <dbReference type="ChEBI" id="CHEBI:43474"/>
        <dbReference type="ChEBI" id="CHEBI:456216"/>
        <dbReference type="EC" id="5.6.2.3"/>
    </reaction>
</comment>
<gene>
    <name evidence="13" type="ORF">CRM76_12170</name>
</gene>
<dbReference type="Proteomes" id="UP000219788">
    <property type="component" value="Unassembled WGS sequence"/>
</dbReference>
<dbReference type="InterPro" id="IPR003593">
    <property type="entry name" value="AAA+_ATPase"/>
</dbReference>
<dbReference type="AlphaFoldDB" id="A0A2A7U2X2"/>
<accession>A0A2A7U2X2</accession>
<dbReference type="SUPFAM" id="SSF48024">
    <property type="entry name" value="N-terminal domain of DnaB helicase"/>
    <property type="match status" value="1"/>
</dbReference>
<dbReference type="Gene3D" id="1.10.860.10">
    <property type="entry name" value="DNAb Helicase, Chain A"/>
    <property type="match status" value="1"/>
</dbReference>
<dbReference type="Pfam" id="PF03796">
    <property type="entry name" value="DnaB_C"/>
    <property type="match status" value="1"/>
</dbReference>
<keyword evidence="9" id="KW-0413">Isomerase</keyword>
<dbReference type="GO" id="GO:0006269">
    <property type="term" value="P:DNA replication, synthesis of primer"/>
    <property type="evidence" value="ECO:0007669"/>
    <property type="project" value="UniProtKB-KW"/>
</dbReference>
<evidence type="ECO:0000259" key="12">
    <source>
        <dbReference type="PROSITE" id="PS51199"/>
    </source>
</evidence>
<keyword evidence="6 13" id="KW-0347">Helicase</keyword>
<keyword evidence="8" id="KW-0238">DNA-binding</keyword>
<evidence type="ECO:0000256" key="8">
    <source>
        <dbReference type="ARBA" id="ARBA00023125"/>
    </source>
</evidence>
<proteinExistence type="inferred from homology"/>
<name>A0A2A7U2X2_EDWTA</name>
<evidence type="ECO:0000256" key="6">
    <source>
        <dbReference type="ARBA" id="ARBA00022806"/>
    </source>
</evidence>
<dbReference type="RefSeq" id="WP_098143177.1">
    <property type="nucleotide sequence ID" value="NZ_PDDV01000013.1"/>
</dbReference>
<dbReference type="EC" id="5.6.2.3" evidence="10"/>
<dbReference type="PANTHER" id="PTHR30153:SF2">
    <property type="entry name" value="REPLICATIVE DNA HELICASE"/>
    <property type="match status" value="1"/>
</dbReference>
<keyword evidence="2" id="KW-0639">Primosome</keyword>
<dbReference type="OrthoDB" id="6530962at2"/>
<evidence type="ECO:0000256" key="9">
    <source>
        <dbReference type="ARBA" id="ARBA00023235"/>
    </source>
</evidence>
<keyword evidence="5" id="KW-0378">Hydrolase</keyword>
<dbReference type="GO" id="GO:0003677">
    <property type="term" value="F:DNA binding"/>
    <property type="evidence" value="ECO:0007669"/>
    <property type="project" value="UniProtKB-KW"/>
</dbReference>
<dbReference type="InterPro" id="IPR007693">
    <property type="entry name" value="DNA_helicase_DnaB-like_N"/>
</dbReference>
<keyword evidence="3" id="KW-0235">DNA replication</keyword>
<evidence type="ECO:0000256" key="7">
    <source>
        <dbReference type="ARBA" id="ARBA00022840"/>
    </source>
</evidence>
<evidence type="ECO:0000313" key="14">
    <source>
        <dbReference type="Proteomes" id="UP000219788"/>
    </source>
</evidence>
<protein>
    <recommendedName>
        <fullName evidence="10">DNA 5'-3' helicase</fullName>
        <ecNumber evidence="10">5.6.2.3</ecNumber>
    </recommendedName>
</protein>
<evidence type="ECO:0000256" key="11">
    <source>
        <dbReference type="ARBA" id="ARBA00048954"/>
    </source>
</evidence>
<dbReference type="InterPro" id="IPR036185">
    <property type="entry name" value="DNA_heli_DnaB-like_N_sf"/>
</dbReference>
<evidence type="ECO:0000313" key="13">
    <source>
        <dbReference type="EMBL" id="PEH72631.1"/>
    </source>
</evidence>
<evidence type="ECO:0000256" key="2">
    <source>
        <dbReference type="ARBA" id="ARBA00022515"/>
    </source>
</evidence>
<evidence type="ECO:0000256" key="5">
    <source>
        <dbReference type="ARBA" id="ARBA00022801"/>
    </source>
</evidence>
<comment type="caution">
    <text evidence="13">The sequence shown here is derived from an EMBL/GenBank/DDBJ whole genome shotgun (WGS) entry which is preliminary data.</text>
</comment>
<reference evidence="14" key="1">
    <citation type="submission" date="2017-09" db="EMBL/GenBank/DDBJ databases">
        <title>FDA dAtabase for Regulatory Grade micrObial Sequences (FDA-ARGOS): Supporting development and validation of Infectious Disease Dx tests.</title>
        <authorList>
            <person name="Goldberg B."/>
            <person name="Campos J."/>
            <person name="Tallon L."/>
            <person name="Sadzewicz L."/>
            <person name="Ott S."/>
            <person name="Zhao X."/>
            <person name="Nagaraj S."/>
            <person name="Vavikolanu K."/>
            <person name="Aluvathingal J."/>
            <person name="Nadendla S."/>
            <person name="Geyer C."/>
            <person name="Sichtig H."/>
        </authorList>
    </citation>
    <scope>NUCLEOTIDE SEQUENCE [LARGE SCALE GENOMIC DNA]</scope>
    <source>
        <strain evidence="14">FDAARGOS_370</strain>
    </source>
</reference>
<dbReference type="GO" id="GO:0043139">
    <property type="term" value="F:5'-3' DNA helicase activity"/>
    <property type="evidence" value="ECO:0007669"/>
    <property type="project" value="UniProtKB-EC"/>
</dbReference>
<evidence type="ECO:0000256" key="4">
    <source>
        <dbReference type="ARBA" id="ARBA00022741"/>
    </source>
</evidence>
<dbReference type="InterPro" id="IPR016136">
    <property type="entry name" value="DNA_helicase_N/primase_C"/>
</dbReference>
<organism evidence="13 14">
    <name type="scientific">Edwardsiella tarda</name>
    <dbReference type="NCBI Taxonomy" id="636"/>
    <lineage>
        <taxon>Bacteria</taxon>
        <taxon>Pseudomonadati</taxon>
        <taxon>Pseudomonadota</taxon>
        <taxon>Gammaproteobacteria</taxon>
        <taxon>Enterobacterales</taxon>
        <taxon>Hafniaceae</taxon>
        <taxon>Edwardsiella</taxon>
    </lineage>
</organism>
<dbReference type="GO" id="GO:1990077">
    <property type="term" value="C:primosome complex"/>
    <property type="evidence" value="ECO:0007669"/>
    <property type="project" value="UniProtKB-KW"/>
</dbReference>
<dbReference type="Gene3D" id="3.40.50.300">
    <property type="entry name" value="P-loop containing nucleotide triphosphate hydrolases"/>
    <property type="match status" value="1"/>
</dbReference>
<comment type="similarity">
    <text evidence="1">Belongs to the helicase family. DnaB subfamily.</text>
</comment>
<dbReference type="Pfam" id="PF00772">
    <property type="entry name" value="DnaB"/>
    <property type="match status" value="1"/>
</dbReference>